<evidence type="ECO:0000313" key="1">
    <source>
        <dbReference type="EMBL" id="KAI4303778.1"/>
    </source>
</evidence>
<dbReference type="EMBL" id="CM042891">
    <property type="protein sequence ID" value="KAI4303778.1"/>
    <property type="molecule type" value="Genomic_DNA"/>
</dbReference>
<protein>
    <submittedName>
        <fullName evidence="1">Uncharacterized protein</fullName>
    </submittedName>
</protein>
<reference evidence="2" key="1">
    <citation type="journal article" date="2023" name="Front. Plant Sci.">
        <title>Chromosomal-level genome assembly of Melastoma candidum provides insights into trichome evolution.</title>
        <authorList>
            <person name="Zhong Y."/>
            <person name="Wu W."/>
            <person name="Sun C."/>
            <person name="Zou P."/>
            <person name="Liu Y."/>
            <person name="Dai S."/>
            <person name="Zhou R."/>
        </authorList>
    </citation>
    <scope>NUCLEOTIDE SEQUENCE [LARGE SCALE GENOMIC DNA]</scope>
</reference>
<keyword evidence="2" id="KW-1185">Reference proteome</keyword>
<organism evidence="1 2">
    <name type="scientific">Melastoma candidum</name>
    <dbReference type="NCBI Taxonomy" id="119954"/>
    <lineage>
        <taxon>Eukaryota</taxon>
        <taxon>Viridiplantae</taxon>
        <taxon>Streptophyta</taxon>
        <taxon>Embryophyta</taxon>
        <taxon>Tracheophyta</taxon>
        <taxon>Spermatophyta</taxon>
        <taxon>Magnoliopsida</taxon>
        <taxon>eudicotyledons</taxon>
        <taxon>Gunneridae</taxon>
        <taxon>Pentapetalae</taxon>
        <taxon>rosids</taxon>
        <taxon>malvids</taxon>
        <taxon>Myrtales</taxon>
        <taxon>Melastomataceae</taxon>
        <taxon>Melastomatoideae</taxon>
        <taxon>Melastomateae</taxon>
        <taxon>Melastoma</taxon>
    </lineage>
</organism>
<proteinExistence type="predicted"/>
<comment type="caution">
    <text evidence="1">The sequence shown here is derived from an EMBL/GenBank/DDBJ whole genome shotgun (WGS) entry which is preliminary data.</text>
</comment>
<accession>A0ACB9L481</accession>
<dbReference type="Proteomes" id="UP001057402">
    <property type="component" value="Chromosome 12"/>
</dbReference>
<gene>
    <name evidence="1" type="ORF">MLD38_039372</name>
</gene>
<name>A0ACB9L481_9MYRT</name>
<evidence type="ECO:0000313" key="2">
    <source>
        <dbReference type="Proteomes" id="UP001057402"/>
    </source>
</evidence>
<sequence length="818" mass="89721">MKTQTSCLLSVHTFLLLLGLSRVAFSLPPPLPVPFIPPDCYLVDCGSPWQTRLDDGRAFRSDQESSPLLSTGRDVIASVGSISMTGSSDYQASFTIPLYRTARIFPDDAMYVFLASRPGLHWIRLYFHPIPHPVYNLANAVFSVTANELVLLSDFKVQDPTVLVFKEYLINLPANATKLVLKFTSRKDLFSFVNAIEFVSVPDSLISTSATAIPPTGGFQGSLLDYAYEVIYRLNVGGPPISPGNDTLMRTWQSDDPYMTFPQGASNVSVPFSTIKFPSQGATQDVAPYAVYATADQMTDSGVSQQDFNLTWEVSCDPSFSHLIRVHFCDIVSTSLNELYFNVYINGITAALALDLSLLTGGLDTPYYMDFVVSPSVIRNGSITIQLGPASSIEPNLPNVILNGLEVLKMSEHGSLDIPRGSNFGEPGLSANKKRIVAIAVLATGVSAALLLARKFVAGKKKDWEHMNHKSFSSSLRPLGNSRARLLSSRESYLSSLFGSTKSRTSFSSMFMSAGFGRLFSFKELQEATQCFSEKAAIGIGGFGKVYVGTLPDGSKVAIKRGNPTSQQGFNEFQTEIQMLSRVRHRHLVSLIGYCDENSEMILVYEYMANGPLRDHLHGSLNLTPLSWKQRLEICIGAARGLHYLHSGAAIIHRDVKSTNILLDENFIAKVSDFGLSKAAPNLDQTHVSTAVKGSIGYLDPEYFRRQQLSDKSDVYSFGVVLFEVLCSRPALDPGLPREQVSLAEWAMKMNREGTLRGIIDPRIVNEISSDSIAKFADAAEKCLAEDGVDRPTMSDVLWKLELALKLQEGFSDAGSPK</sequence>